<evidence type="ECO:0008006" key="3">
    <source>
        <dbReference type="Google" id="ProtNLM"/>
    </source>
</evidence>
<organism evidence="1 2">
    <name type="scientific">Hymenobacter daecheongensis DSM 21074</name>
    <dbReference type="NCBI Taxonomy" id="1121955"/>
    <lineage>
        <taxon>Bacteria</taxon>
        <taxon>Pseudomonadati</taxon>
        <taxon>Bacteroidota</taxon>
        <taxon>Cytophagia</taxon>
        <taxon>Cytophagales</taxon>
        <taxon>Hymenobacteraceae</taxon>
        <taxon>Hymenobacter</taxon>
    </lineage>
</organism>
<dbReference type="STRING" id="1121955.SAMN02745146_1202"/>
<accession>A0A1M6CMD2</accession>
<evidence type="ECO:0000313" key="1">
    <source>
        <dbReference type="EMBL" id="SHI62083.1"/>
    </source>
</evidence>
<name>A0A1M6CMD2_9BACT</name>
<keyword evidence="2" id="KW-1185">Reference proteome</keyword>
<proteinExistence type="predicted"/>
<gene>
    <name evidence="1" type="ORF">SAMN02745146_1202</name>
</gene>
<dbReference type="RefSeq" id="WP_073106522.1">
    <property type="nucleotide sequence ID" value="NZ_FQYN01000002.1"/>
</dbReference>
<sequence length="104" mass="11825">MNHPSYDTLLQAVRDLQKRGYTNDFNIVDGHVLHCPGLDLKLHPQHFHVREFYRFEGDSDPGDESVVYAIESERGVKGLLVSAFGAYSEPLNDELMHKLNMPQG</sequence>
<dbReference type="AlphaFoldDB" id="A0A1M6CMD2"/>
<dbReference type="Proteomes" id="UP000184418">
    <property type="component" value="Unassembled WGS sequence"/>
</dbReference>
<evidence type="ECO:0000313" key="2">
    <source>
        <dbReference type="Proteomes" id="UP000184418"/>
    </source>
</evidence>
<dbReference type="EMBL" id="FQYN01000002">
    <property type="protein sequence ID" value="SHI62083.1"/>
    <property type="molecule type" value="Genomic_DNA"/>
</dbReference>
<reference evidence="1 2" key="1">
    <citation type="submission" date="2016-11" db="EMBL/GenBank/DDBJ databases">
        <authorList>
            <person name="Jaros S."/>
            <person name="Januszkiewicz K."/>
            <person name="Wedrychowicz H."/>
        </authorList>
    </citation>
    <scope>NUCLEOTIDE SEQUENCE [LARGE SCALE GENOMIC DNA]</scope>
    <source>
        <strain evidence="1 2">DSM 21074</strain>
    </source>
</reference>
<protein>
    <recommendedName>
        <fullName evidence="3">Phosphoribosylpyrophosphate synthetase</fullName>
    </recommendedName>
</protein>
<dbReference type="OrthoDB" id="8418771at2"/>